<evidence type="ECO:0000313" key="2">
    <source>
        <dbReference type="Proteomes" id="UP000805704"/>
    </source>
</evidence>
<keyword evidence="2" id="KW-1185">Reference proteome</keyword>
<protein>
    <submittedName>
        <fullName evidence="1">Uncharacterized protein</fullName>
    </submittedName>
</protein>
<evidence type="ECO:0000313" key="1">
    <source>
        <dbReference type="EMBL" id="KAG8003151.1"/>
    </source>
</evidence>
<organism evidence="1 2">
    <name type="scientific">Nibea albiflora</name>
    <name type="common">Yellow drum</name>
    <name type="synonym">Corvina albiflora</name>
    <dbReference type="NCBI Taxonomy" id="240163"/>
    <lineage>
        <taxon>Eukaryota</taxon>
        <taxon>Metazoa</taxon>
        <taxon>Chordata</taxon>
        <taxon>Craniata</taxon>
        <taxon>Vertebrata</taxon>
        <taxon>Euteleostomi</taxon>
        <taxon>Actinopterygii</taxon>
        <taxon>Neopterygii</taxon>
        <taxon>Teleostei</taxon>
        <taxon>Neoteleostei</taxon>
        <taxon>Acanthomorphata</taxon>
        <taxon>Eupercaria</taxon>
        <taxon>Sciaenidae</taxon>
        <taxon>Nibea</taxon>
    </lineage>
</organism>
<comment type="caution">
    <text evidence="1">The sequence shown here is derived from an EMBL/GenBank/DDBJ whole genome shotgun (WGS) entry which is preliminary data.</text>
</comment>
<feature type="non-terminal residue" evidence="1">
    <location>
        <position position="1"/>
    </location>
</feature>
<name>A0ACB7EMU8_NIBAL</name>
<proteinExistence type="predicted"/>
<dbReference type="EMBL" id="CM024792">
    <property type="protein sequence ID" value="KAG8003151.1"/>
    <property type="molecule type" value="Genomic_DNA"/>
</dbReference>
<gene>
    <name evidence="1" type="ORF">GBF38_007528</name>
</gene>
<dbReference type="Proteomes" id="UP000805704">
    <property type="component" value="Chromosome 4"/>
</dbReference>
<sequence>VVVCAVLEGVWAVTEVSEAMTAVAVMVRGVEELTDKLVTEGGSSRAALSFRTSKQVHVESRRVLLLFGVSSELSENTKHSRAAERDEDKTKKMKRTKQARGRHIRVGETKRAKQMGECQEQGDKERQTQQRRGRIEENRKENDRINEKGQCGRKTVNPERT</sequence>
<reference evidence="1" key="1">
    <citation type="submission" date="2020-04" db="EMBL/GenBank/DDBJ databases">
        <title>A chromosome-scale assembly and high-density genetic map of the yellow drum (Nibea albiflora) genome.</title>
        <authorList>
            <person name="Xu D."/>
            <person name="Zhang W."/>
            <person name="Chen R."/>
            <person name="Tan P."/>
            <person name="Wang L."/>
            <person name="Song H."/>
            <person name="Tian L."/>
            <person name="Zhu Q."/>
            <person name="Wang B."/>
        </authorList>
    </citation>
    <scope>NUCLEOTIDE SEQUENCE</scope>
    <source>
        <strain evidence="1">ZJHYS-2018</strain>
    </source>
</reference>
<accession>A0ACB7EMU8</accession>